<dbReference type="PANTHER" id="PTHR21230">
    <property type="entry name" value="VESICLE TRANSPORT V-SNARE PROTEIN VTI1-RELATED"/>
    <property type="match status" value="1"/>
</dbReference>
<evidence type="ECO:0000256" key="5">
    <source>
        <dbReference type="ARBA" id="ARBA00022989"/>
    </source>
</evidence>
<reference evidence="9" key="1">
    <citation type="submission" date="2021-01" db="EMBL/GenBank/DDBJ databases">
        <authorList>
            <person name="Corre E."/>
            <person name="Pelletier E."/>
            <person name="Niang G."/>
            <person name="Scheremetjew M."/>
            <person name="Finn R."/>
            <person name="Kale V."/>
            <person name="Holt S."/>
            <person name="Cochrane G."/>
            <person name="Meng A."/>
            <person name="Brown T."/>
            <person name="Cohen L."/>
        </authorList>
    </citation>
    <scope>NUCLEOTIDE SEQUENCE</scope>
    <source>
        <strain evidence="9">Pop2</strain>
    </source>
</reference>
<dbReference type="GO" id="GO:0012507">
    <property type="term" value="C:ER to Golgi transport vesicle membrane"/>
    <property type="evidence" value="ECO:0007669"/>
    <property type="project" value="TreeGrafter"/>
</dbReference>
<dbReference type="CDD" id="cd15863">
    <property type="entry name" value="SNARE_GS27"/>
    <property type="match status" value="1"/>
</dbReference>
<dbReference type="GO" id="GO:0005484">
    <property type="term" value="F:SNAP receptor activity"/>
    <property type="evidence" value="ECO:0007669"/>
    <property type="project" value="InterPro"/>
</dbReference>
<protein>
    <recommendedName>
        <fullName evidence="10">Golgi SNAP receptor complex member 2</fullName>
    </recommendedName>
</protein>
<evidence type="ECO:0000256" key="4">
    <source>
        <dbReference type="ARBA" id="ARBA00022927"/>
    </source>
</evidence>
<keyword evidence="4" id="KW-0653">Protein transport</keyword>
<dbReference type="Gene3D" id="1.20.5.110">
    <property type="match status" value="1"/>
</dbReference>
<dbReference type="Pfam" id="PF12352">
    <property type="entry name" value="V-SNARE_C"/>
    <property type="match status" value="1"/>
</dbReference>
<comment type="subcellular location">
    <subcellularLocation>
        <location evidence="1">Golgi apparatus membrane</location>
        <topology evidence="1">Single-pass type IV membrane protein</topology>
    </subcellularLocation>
</comment>
<keyword evidence="7 8" id="KW-0472">Membrane</keyword>
<evidence type="ECO:0000256" key="6">
    <source>
        <dbReference type="ARBA" id="ARBA00023034"/>
    </source>
</evidence>
<evidence type="ECO:0000256" key="8">
    <source>
        <dbReference type="SAM" id="Phobius"/>
    </source>
</evidence>
<dbReference type="PIRSF" id="PIRSF028865">
    <property type="entry name" value="Membrin-2"/>
    <property type="match status" value="1"/>
</dbReference>
<name>A0A6S8UEM4_9STRA</name>
<keyword evidence="5 8" id="KW-1133">Transmembrane helix</keyword>
<keyword evidence="2" id="KW-0813">Transport</keyword>
<dbReference type="GO" id="GO:0015031">
    <property type="term" value="P:protein transport"/>
    <property type="evidence" value="ECO:0007669"/>
    <property type="project" value="UniProtKB-KW"/>
</dbReference>
<evidence type="ECO:0000256" key="3">
    <source>
        <dbReference type="ARBA" id="ARBA00022692"/>
    </source>
</evidence>
<evidence type="ECO:0000256" key="2">
    <source>
        <dbReference type="ARBA" id="ARBA00022448"/>
    </source>
</evidence>
<dbReference type="GO" id="GO:0000149">
    <property type="term" value="F:SNARE binding"/>
    <property type="evidence" value="ECO:0007669"/>
    <property type="project" value="TreeGrafter"/>
</dbReference>
<evidence type="ECO:0008006" key="10">
    <source>
        <dbReference type="Google" id="ProtNLM"/>
    </source>
</evidence>
<keyword evidence="3 8" id="KW-0812">Transmembrane</keyword>
<dbReference type="PANTHER" id="PTHR21230:SF1">
    <property type="entry name" value="GOLGI SNAP RECEPTOR COMPLEX MEMBER 2"/>
    <property type="match status" value="1"/>
</dbReference>
<dbReference type="GO" id="GO:0000139">
    <property type="term" value="C:Golgi membrane"/>
    <property type="evidence" value="ECO:0007669"/>
    <property type="project" value="UniProtKB-SubCell"/>
</dbReference>
<dbReference type="AlphaFoldDB" id="A0A6S8UEM4"/>
<dbReference type="InterPro" id="IPR027027">
    <property type="entry name" value="GOSR2/Membrin/Bos1"/>
</dbReference>
<feature type="transmembrane region" description="Helical" evidence="8">
    <location>
        <begin position="190"/>
        <end position="208"/>
    </location>
</feature>
<proteinExistence type="predicted"/>
<sequence>MTSVVELFPKSQKLSYDSRQQLSQVQNGVMHASELFLSLDELNNQLSIMESLIHKETPAKREMWRRKILELREDASSIRRQGEYYNRMVTAGARQKQEREELMRRRRVRKGGGDDYENAMNDLADESQSIEQSHQMVGEIIASGQASLTGLVGQRQRLRGAKRVLLDIGNKLGLSNSTMRIIERRDITDAYLVFGGMIVTLLVIYFVWF</sequence>
<organism evidence="9">
    <name type="scientific">Ditylum brightwellii</name>
    <dbReference type="NCBI Taxonomy" id="49249"/>
    <lineage>
        <taxon>Eukaryota</taxon>
        <taxon>Sar</taxon>
        <taxon>Stramenopiles</taxon>
        <taxon>Ochrophyta</taxon>
        <taxon>Bacillariophyta</taxon>
        <taxon>Mediophyceae</taxon>
        <taxon>Lithodesmiophycidae</taxon>
        <taxon>Lithodesmiales</taxon>
        <taxon>Lithodesmiaceae</taxon>
        <taxon>Ditylum</taxon>
    </lineage>
</organism>
<dbReference type="GO" id="GO:0031201">
    <property type="term" value="C:SNARE complex"/>
    <property type="evidence" value="ECO:0007669"/>
    <property type="project" value="TreeGrafter"/>
</dbReference>
<dbReference type="SUPFAM" id="SSF58038">
    <property type="entry name" value="SNARE fusion complex"/>
    <property type="match status" value="1"/>
</dbReference>
<dbReference type="EMBL" id="HBGN01031319">
    <property type="protein sequence ID" value="CAD9347982.1"/>
    <property type="molecule type" value="Transcribed_RNA"/>
</dbReference>
<dbReference type="GO" id="GO:0005789">
    <property type="term" value="C:endoplasmic reticulum membrane"/>
    <property type="evidence" value="ECO:0007669"/>
    <property type="project" value="TreeGrafter"/>
</dbReference>
<evidence type="ECO:0000256" key="1">
    <source>
        <dbReference type="ARBA" id="ARBA00004409"/>
    </source>
</evidence>
<evidence type="ECO:0000256" key="7">
    <source>
        <dbReference type="ARBA" id="ARBA00023136"/>
    </source>
</evidence>
<accession>A0A6S8UEM4</accession>
<evidence type="ECO:0000313" key="9">
    <source>
        <dbReference type="EMBL" id="CAD9347982.1"/>
    </source>
</evidence>
<keyword evidence="6" id="KW-0333">Golgi apparatus</keyword>
<gene>
    <name evidence="9" type="ORF">DBRI1063_LOCUS20171</name>
</gene>
<dbReference type="GO" id="GO:0006906">
    <property type="term" value="P:vesicle fusion"/>
    <property type="evidence" value="ECO:0007669"/>
    <property type="project" value="TreeGrafter"/>
</dbReference>
<dbReference type="GO" id="GO:0031902">
    <property type="term" value="C:late endosome membrane"/>
    <property type="evidence" value="ECO:0007669"/>
    <property type="project" value="TreeGrafter"/>
</dbReference>